<keyword evidence="3" id="KW-1185">Reference proteome</keyword>
<dbReference type="EMBL" id="MU006392">
    <property type="protein sequence ID" value="KAF2844291.1"/>
    <property type="molecule type" value="Genomic_DNA"/>
</dbReference>
<evidence type="ECO:0000313" key="3">
    <source>
        <dbReference type="Proteomes" id="UP000799423"/>
    </source>
</evidence>
<accession>A0A6A7AMA5</accession>
<protein>
    <submittedName>
        <fullName evidence="2">Uncharacterized protein</fullName>
    </submittedName>
</protein>
<dbReference type="AlphaFoldDB" id="A0A6A7AMA5"/>
<sequence>MSSQQREQSLARAKARAKAKAQTDNYNKLCRTLERKFKKLCEEYNTKLHYLSYRNGRYRGYNSLDDSGQPWTPPTQRELDDMYPAPKISSPSTPPVSERPRDDVEKTSTSARTHVAPA</sequence>
<gene>
    <name evidence="2" type="ORF">T440DRAFT_473522</name>
</gene>
<reference evidence="2" key="1">
    <citation type="submission" date="2020-01" db="EMBL/GenBank/DDBJ databases">
        <authorList>
            <consortium name="DOE Joint Genome Institute"/>
            <person name="Haridas S."/>
            <person name="Albert R."/>
            <person name="Binder M."/>
            <person name="Bloem J."/>
            <person name="Labutti K."/>
            <person name="Salamov A."/>
            <person name="Andreopoulos B."/>
            <person name="Baker S.E."/>
            <person name="Barry K."/>
            <person name="Bills G."/>
            <person name="Bluhm B.H."/>
            <person name="Cannon C."/>
            <person name="Castanera R."/>
            <person name="Culley D.E."/>
            <person name="Daum C."/>
            <person name="Ezra D."/>
            <person name="Gonzalez J.B."/>
            <person name="Henrissat B."/>
            <person name="Kuo A."/>
            <person name="Liang C."/>
            <person name="Lipzen A."/>
            <person name="Lutzoni F."/>
            <person name="Magnuson J."/>
            <person name="Mondo S."/>
            <person name="Nolan M."/>
            <person name="Ohm R."/>
            <person name="Pangilinan J."/>
            <person name="Park H.-J."/>
            <person name="Ramirez L."/>
            <person name="Alfaro M."/>
            <person name="Sun H."/>
            <person name="Tritt A."/>
            <person name="Yoshinaga Y."/>
            <person name="Zwiers L.-H."/>
            <person name="Turgeon B.G."/>
            <person name="Goodwin S.B."/>
            <person name="Spatafora J.W."/>
            <person name="Crous P.W."/>
            <person name="Grigoriev I.V."/>
        </authorList>
    </citation>
    <scope>NUCLEOTIDE SEQUENCE</scope>
    <source>
        <strain evidence="2">IPT5</strain>
    </source>
</reference>
<dbReference type="Proteomes" id="UP000799423">
    <property type="component" value="Unassembled WGS sequence"/>
</dbReference>
<evidence type="ECO:0000256" key="1">
    <source>
        <dbReference type="SAM" id="MobiDB-lite"/>
    </source>
</evidence>
<evidence type="ECO:0000313" key="2">
    <source>
        <dbReference type="EMBL" id="KAF2844291.1"/>
    </source>
</evidence>
<organism evidence="2 3">
    <name type="scientific">Plenodomus tracheiphilus IPT5</name>
    <dbReference type="NCBI Taxonomy" id="1408161"/>
    <lineage>
        <taxon>Eukaryota</taxon>
        <taxon>Fungi</taxon>
        <taxon>Dikarya</taxon>
        <taxon>Ascomycota</taxon>
        <taxon>Pezizomycotina</taxon>
        <taxon>Dothideomycetes</taxon>
        <taxon>Pleosporomycetidae</taxon>
        <taxon>Pleosporales</taxon>
        <taxon>Pleosporineae</taxon>
        <taxon>Leptosphaeriaceae</taxon>
        <taxon>Plenodomus</taxon>
    </lineage>
</organism>
<name>A0A6A7AMA5_9PLEO</name>
<proteinExistence type="predicted"/>
<feature type="region of interest" description="Disordered" evidence="1">
    <location>
        <begin position="58"/>
        <end position="118"/>
    </location>
</feature>
<dbReference type="OrthoDB" id="3772494at2759"/>
<feature type="region of interest" description="Disordered" evidence="1">
    <location>
        <begin position="1"/>
        <end position="23"/>
    </location>
</feature>